<dbReference type="Gene3D" id="3.30.1340.10">
    <property type="entry name" value="HPr-like"/>
    <property type="match status" value="1"/>
</dbReference>
<evidence type="ECO:0000259" key="4">
    <source>
        <dbReference type="PROSITE" id="PS51350"/>
    </source>
</evidence>
<dbReference type="NCBIfam" id="TIGR01003">
    <property type="entry name" value="PTS_HPr_family"/>
    <property type="match status" value="1"/>
</dbReference>
<evidence type="ECO:0000256" key="1">
    <source>
        <dbReference type="ARBA" id="ARBA00004496"/>
    </source>
</evidence>
<dbReference type="InterPro" id="IPR000032">
    <property type="entry name" value="HPr-like"/>
</dbReference>
<sequence>MVRTEQTLKDPAGLHARLAVSLAECAKRFESALTIRFKGIEARADDVLQLMQIDANEEDVLLLSAEGPDEQAALEALSGTLASSC</sequence>
<protein>
    <submittedName>
        <fullName evidence="5">HPr family phosphocarrier protein</fullName>
    </submittedName>
</protein>
<dbReference type="SUPFAM" id="SSF55594">
    <property type="entry name" value="HPr-like"/>
    <property type="match status" value="1"/>
</dbReference>
<dbReference type="PRINTS" id="PR00107">
    <property type="entry name" value="PHOSPHOCPHPR"/>
</dbReference>
<evidence type="ECO:0000256" key="2">
    <source>
        <dbReference type="ARBA" id="ARBA00022490"/>
    </source>
</evidence>
<name>A0ABT6ZLJ4_9ACTN</name>
<dbReference type="RefSeq" id="WP_283713042.1">
    <property type="nucleotide sequence ID" value="NZ_JASJEW010000002.1"/>
</dbReference>
<proteinExistence type="predicted"/>
<gene>
    <name evidence="5" type="ORF">QJ043_07510</name>
</gene>
<dbReference type="PANTHER" id="PTHR33705">
    <property type="entry name" value="PHOSPHOCARRIER PROTEIN HPR"/>
    <property type="match status" value="1"/>
</dbReference>
<evidence type="ECO:0000313" key="5">
    <source>
        <dbReference type="EMBL" id="MDJ1129922.1"/>
    </source>
</evidence>
<dbReference type="Pfam" id="PF00381">
    <property type="entry name" value="PTS-HPr"/>
    <property type="match status" value="1"/>
</dbReference>
<dbReference type="EMBL" id="JASJEX010000003">
    <property type="protein sequence ID" value="MDJ1129922.1"/>
    <property type="molecule type" value="Genomic_DNA"/>
</dbReference>
<dbReference type="PANTHER" id="PTHR33705:SF2">
    <property type="entry name" value="PHOSPHOCARRIER PROTEIN NPR"/>
    <property type="match status" value="1"/>
</dbReference>
<evidence type="ECO:0000256" key="3">
    <source>
        <dbReference type="ARBA" id="ARBA00022683"/>
    </source>
</evidence>
<organism evidence="5 6">
    <name type="scientific">Kribbibacterium absianum</name>
    <dbReference type="NCBI Taxonomy" id="3044210"/>
    <lineage>
        <taxon>Bacteria</taxon>
        <taxon>Bacillati</taxon>
        <taxon>Actinomycetota</taxon>
        <taxon>Coriobacteriia</taxon>
        <taxon>Coriobacteriales</taxon>
        <taxon>Kribbibacteriaceae</taxon>
        <taxon>Kribbibacterium</taxon>
    </lineage>
</organism>
<reference evidence="5" key="1">
    <citation type="submission" date="2023-05" db="EMBL/GenBank/DDBJ databases">
        <title>[olsenella] sp. nov., isolated from a pig farm feces dump.</title>
        <authorList>
            <person name="Chang Y.-H."/>
        </authorList>
    </citation>
    <scope>NUCLEOTIDE SEQUENCE</scope>
    <source>
        <strain evidence="5">YH-ols2217</strain>
    </source>
</reference>
<dbReference type="Proteomes" id="UP001431693">
    <property type="component" value="Unassembled WGS sequence"/>
</dbReference>
<keyword evidence="2" id="KW-0963">Cytoplasm</keyword>
<keyword evidence="6" id="KW-1185">Reference proteome</keyword>
<dbReference type="InterPro" id="IPR050399">
    <property type="entry name" value="HPr"/>
</dbReference>
<comment type="caution">
    <text evidence="5">The sequence shown here is derived from an EMBL/GenBank/DDBJ whole genome shotgun (WGS) entry which is preliminary data.</text>
</comment>
<evidence type="ECO:0000313" key="6">
    <source>
        <dbReference type="Proteomes" id="UP001431693"/>
    </source>
</evidence>
<dbReference type="InterPro" id="IPR035895">
    <property type="entry name" value="HPr-like_sf"/>
</dbReference>
<feature type="domain" description="HPr" evidence="4">
    <location>
        <begin position="1"/>
        <end position="85"/>
    </location>
</feature>
<accession>A0ABT6ZLJ4</accession>
<dbReference type="PROSITE" id="PS51350">
    <property type="entry name" value="PTS_HPR_DOM"/>
    <property type="match status" value="1"/>
</dbReference>
<comment type="subcellular location">
    <subcellularLocation>
        <location evidence="1">Cytoplasm</location>
    </subcellularLocation>
</comment>
<keyword evidence="3" id="KW-0598">Phosphotransferase system</keyword>